<dbReference type="InterPro" id="IPR003386">
    <property type="entry name" value="LACT/PDAT_acylTrfase"/>
</dbReference>
<feature type="region of interest" description="Disordered" evidence="1">
    <location>
        <begin position="1"/>
        <end position="43"/>
    </location>
</feature>
<accession>A0A8H3D206</accession>
<dbReference type="EMBL" id="CAJMWT010005058">
    <property type="protein sequence ID" value="CAE6500836.1"/>
    <property type="molecule type" value="Genomic_DNA"/>
</dbReference>
<name>A0A8H3D206_9AGAM</name>
<dbReference type="GO" id="GO:0006629">
    <property type="term" value="P:lipid metabolic process"/>
    <property type="evidence" value="ECO:0007669"/>
    <property type="project" value="InterPro"/>
</dbReference>
<evidence type="ECO:0000313" key="2">
    <source>
        <dbReference type="EMBL" id="CAE6500836.1"/>
    </source>
</evidence>
<comment type="caution">
    <text evidence="2">The sequence shown here is derived from an EMBL/GenBank/DDBJ whole genome shotgun (WGS) entry which is preliminary data.</text>
</comment>
<organism evidence="2 3">
    <name type="scientific">Rhizoctonia solani</name>
    <dbReference type="NCBI Taxonomy" id="456999"/>
    <lineage>
        <taxon>Eukaryota</taxon>
        <taxon>Fungi</taxon>
        <taxon>Dikarya</taxon>
        <taxon>Basidiomycota</taxon>
        <taxon>Agaricomycotina</taxon>
        <taxon>Agaricomycetes</taxon>
        <taxon>Cantharellales</taxon>
        <taxon>Ceratobasidiaceae</taxon>
        <taxon>Rhizoctonia</taxon>
    </lineage>
</organism>
<dbReference type="Proteomes" id="UP000663843">
    <property type="component" value="Unassembled WGS sequence"/>
</dbReference>
<evidence type="ECO:0000256" key="1">
    <source>
        <dbReference type="SAM" id="MobiDB-lite"/>
    </source>
</evidence>
<evidence type="ECO:0000313" key="3">
    <source>
        <dbReference type="Proteomes" id="UP000663843"/>
    </source>
</evidence>
<dbReference type="AlphaFoldDB" id="A0A8H3D206"/>
<proteinExistence type="predicted"/>
<protein>
    <submittedName>
        <fullName evidence="2">Uncharacterized protein</fullName>
    </submittedName>
</protein>
<reference evidence="2" key="1">
    <citation type="submission" date="2021-01" db="EMBL/GenBank/DDBJ databases">
        <authorList>
            <person name="Kaushik A."/>
        </authorList>
    </citation>
    <scope>NUCLEOTIDE SEQUENCE</scope>
    <source>
        <strain evidence="2">AG2-2IIIB</strain>
    </source>
</reference>
<dbReference type="Pfam" id="PF02450">
    <property type="entry name" value="LCAT"/>
    <property type="match status" value="1"/>
</dbReference>
<dbReference type="GO" id="GO:0008374">
    <property type="term" value="F:O-acyltransferase activity"/>
    <property type="evidence" value="ECO:0007669"/>
    <property type="project" value="InterPro"/>
</dbReference>
<gene>
    <name evidence="2" type="ORF">RDB_LOCUS139335</name>
</gene>
<sequence length="304" mass="33202">MWIKGGDAVWGTPAPFASETEPTPTANDTRLDTESAPVYGAPDDPPGIAPEDSHARFFNFRASPPADHVLSGPGIPGNLSAEQAGNWLLGNVEEKWQKMMAMNYSYGIERDPDRLAKNDDDHTKFSNPLEVKLPNAPRSYWYAASEFEHEGSDGSTRDEECAADMGETGCVTQRTPLDLPLSRRNMIDVAVHNDTGVPKVKSGVKIGEGDGTVALLSLGAMCVEGWKSGSKWNPHGIKVITQEMAHEPEPFDPRGGQTTSDHIDILGSEALNMAILRIAAGRGEDVEERFVSRIQDYAKKIRWD</sequence>